<dbReference type="EMBL" id="VGJX01000665">
    <property type="protein sequence ID" value="MBM3275649.1"/>
    <property type="molecule type" value="Genomic_DNA"/>
</dbReference>
<feature type="domain" description="PEP-utilising enzyme mobile" evidence="2">
    <location>
        <begin position="92"/>
        <end position="161"/>
    </location>
</feature>
<evidence type="ECO:0000313" key="3">
    <source>
        <dbReference type="EMBL" id="MBM3275649.1"/>
    </source>
</evidence>
<dbReference type="Gene3D" id="3.50.30.10">
    <property type="entry name" value="Phosphohistidine domain"/>
    <property type="match status" value="1"/>
</dbReference>
<gene>
    <name evidence="3" type="ORF">FJZ00_10880</name>
</gene>
<dbReference type="AlphaFoldDB" id="A0A937X499"/>
<dbReference type="SUPFAM" id="SSF52009">
    <property type="entry name" value="Phosphohistidine domain"/>
    <property type="match status" value="1"/>
</dbReference>
<feature type="region of interest" description="Disordered" evidence="1">
    <location>
        <begin position="159"/>
        <end position="183"/>
    </location>
</feature>
<name>A0A937X499_9BACT</name>
<dbReference type="Proteomes" id="UP000703893">
    <property type="component" value="Unassembled WGS sequence"/>
</dbReference>
<feature type="non-terminal residue" evidence="3">
    <location>
        <position position="1"/>
    </location>
</feature>
<evidence type="ECO:0000259" key="2">
    <source>
        <dbReference type="Pfam" id="PF00391"/>
    </source>
</evidence>
<proteinExistence type="predicted"/>
<protein>
    <submittedName>
        <fullName evidence="3">Phosphoenolpyruvate synthase</fullName>
    </submittedName>
</protein>
<sequence>DCFAWVEGRATCVNLRGLVALRRAEFASFEDLPISDRMETVGPVYYGDQLYVPPVDTGEDDGPVLQGTSCCPGRVAAKARIILKPSDDLRLQGEILVTERTDPGWVPLYPSASGLLIERGSLLSHAAVVARELGLPTIIGIRNLIKRVQDGQWVDMDGRSGQVRLDGEGDVSGSAGPAQEVVA</sequence>
<accession>A0A937X499</accession>
<dbReference type="GO" id="GO:0016772">
    <property type="term" value="F:transferase activity, transferring phosphorus-containing groups"/>
    <property type="evidence" value="ECO:0007669"/>
    <property type="project" value="InterPro"/>
</dbReference>
<dbReference type="InterPro" id="IPR036637">
    <property type="entry name" value="Phosphohistidine_dom_sf"/>
</dbReference>
<dbReference type="InterPro" id="IPR008279">
    <property type="entry name" value="PEP-util_enz_mobile_dom"/>
</dbReference>
<evidence type="ECO:0000256" key="1">
    <source>
        <dbReference type="SAM" id="MobiDB-lite"/>
    </source>
</evidence>
<reference evidence="3 4" key="1">
    <citation type="submission" date="2019-03" db="EMBL/GenBank/DDBJ databases">
        <title>Lake Tanganyika Metagenome-Assembled Genomes (MAGs).</title>
        <authorList>
            <person name="Tran P."/>
        </authorList>
    </citation>
    <scope>NUCLEOTIDE SEQUENCE [LARGE SCALE GENOMIC DNA]</scope>
    <source>
        <strain evidence="3">K_DeepCast_65m_m2_236</strain>
    </source>
</reference>
<dbReference type="PANTHER" id="PTHR43615">
    <property type="entry name" value="PHOSPHOENOLPYRUVATE SYNTHASE-RELATED"/>
    <property type="match status" value="1"/>
</dbReference>
<evidence type="ECO:0000313" key="4">
    <source>
        <dbReference type="Proteomes" id="UP000703893"/>
    </source>
</evidence>
<dbReference type="Pfam" id="PF00391">
    <property type="entry name" value="PEP-utilizers"/>
    <property type="match status" value="1"/>
</dbReference>
<dbReference type="InterPro" id="IPR051549">
    <property type="entry name" value="PEP_Utilizing_Enz"/>
</dbReference>
<organism evidence="3 4">
    <name type="scientific">Candidatus Tanganyikabacteria bacterium</name>
    <dbReference type="NCBI Taxonomy" id="2961651"/>
    <lineage>
        <taxon>Bacteria</taxon>
        <taxon>Bacillati</taxon>
        <taxon>Candidatus Sericytochromatia</taxon>
        <taxon>Candidatus Tanganyikabacteria</taxon>
    </lineage>
</organism>
<dbReference type="PANTHER" id="PTHR43615:SF1">
    <property type="entry name" value="PPDK_N DOMAIN-CONTAINING PROTEIN"/>
    <property type="match status" value="1"/>
</dbReference>
<comment type="caution">
    <text evidence="3">The sequence shown here is derived from an EMBL/GenBank/DDBJ whole genome shotgun (WGS) entry which is preliminary data.</text>
</comment>